<organism evidence="2 3">
    <name type="scientific">Diaporthe australafricana</name>
    <dbReference type="NCBI Taxonomy" id="127596"/>
    <lineage>
        <taxon>Eukaryota</taxon>
        <taxon>Fungi</taxon>
        <taxon>Dikarya</taxon>
        <taxon>Ascomycota</taxon>
        <taxon>Pezizomycotina</taxon>
        <taxon>Sordariomycetes</taxon>
        <taxon>Sordariomycetidae</taxon>
        <taxon>Diaporthales</taxon>
        <taxon>Diaporthaceae</taxon>
        <taxon>Diaporthe</taxon>
    </lineage>
</organism>
<gene>
    <name evidence="2" type="ORF">Daus18300_009325</name>
</gene>
<dbReference type="PANTHER" id="PTHR35910:SF6">
    <property type="entry name" value="2EXR DOMAIN-CONTAINING PROTEIN"/>
    <property type="match status" value="1"/>
</dbReference>
<proteinExistence type="predicted"/>
<evidence type="ECO:0000259" key="1">
    <source>
        <dbReference type="Pfam" id="PF20150"/>
    </source>
</evidence>
<protein>
    <recommendedName>
        <fullName evidence="1">2EXR domain-containing protein</fullName>
    </recommendedName>
</protein>
<comment type="caution">
    <text evidence="2">The sequence shown here is derived from an EMBL/GenBank/DDBJ whole genome shotgun (WGS) entry which is preliminary data.</text>
</comment>
<dbReference type="InterPro" id="IPR045518">
    <property type="entry name" value="2EXR"/>
</dbReference>
<name>A0ABR3WEJ5_9PEZI</name>
<dbReference type="Pfam" id="PF20150">
    <property type="entry name" value="2EXR"/>
    <property type="match status" value="1"/>
</dbReference>
<evidence type="ECO:0000313" key="2">
    <source>
        <dbReference type="EMBL" id="KAL1860271.1"/>
    </source>
</evidence>
<accession>A0ABR3WEJ5</accession>
<dbReference type="PANTHER" id="PTHR35910">
    <property type="entry name" value="2EXR DOMAIN-CONTAINING PROTEIN"/>
    <property type="match status" value="1"/>
</dbReference>
<keyword evidence="3" id="KW-1185">Reference proteome</keyword>
<reference evidence="2 3" key="1">
    <citation type="journal article" date="2024" name="IMA Fungus">
        <title>IMA Genome - F19 : A genome assembly and annotation guide to empower mycologists, including annotated draft genome sequences of Ceratocystis pirilliformis, Diaporthe australafricana, Fusarium ophioides, Paecilomyces lecythidis, and Sporothrix stenoceras.</title>
        <authorList>
            <person name="Aylward J."/>
            <person name="Wilson A.M."/>
            <person name="Visagie C.M."/>
            <person name="Spraker J."/>
            <person name="Barnes I."/>
            <person name="Buitendag C."/>
            <person name="Ceriani C."/>
            <person name="Del Mar Angel L."/>
            <person name="du Plessis D."/>
            <person name="Fuchs T."/>
            <person name="Gasser K."/>
            <person name="Kramer D."/>
            <person name="Li W."/>
            <person name="Munsamy K."/>
            <person name="Piso A."/>
            <person name="Price J.L."/>
            <person name="Sonnekus B."/>
            <person name="Thomas C."/>
            <person name="van der Nest A."/>
            <person name="van Dijk A."/>
            <person name="van Heerden A."/>
            <person name="van Vuuren N."/>
            <person name="Yilmaz N."/>
            <person name="Duong T.A."/>
            <person name="van der Merwe N.A."/>
            <person name="Wingfield M.J."/>
            <person name="Wingfield B.D."/>
        </authorList>
    </citation>
    <scope>NUCLEOTIDE SEQUENCE [LARGE SCALE GENOMIC DNA]</scope>
    <source>
        <strain evidence="2 3">CMW 18300</strain>
    </source>
</reference>
<feature type="domain" description="2EXR" evidence="1">
    <location>
        <begin position="11"/>
        <end position="104"/>
    </location>
</feature>
<dbReference type="Proteomes" id="UP001583177">
    <property type="component" value="Unassembled WGS sequence"/>
</dbReference>
<dbReference type="EMBL" id="JAWRVE010000094">
    <property type="protein sequence ID" value="KAL1860271.1"/>
    <property type="molecule type" value="Genomic_DNA"/>
</dbReference>
<evidence type="ECO:0000313" key="3">
    <source>
        <dbReference type="Proteomes" id="UP001583177"/>
    </source>
</evidence>
<sequence length="216" mass="24806">MATSGTNGPQCFGGLPAELRLMVWEYLLPGRRTLKAMARHGRPRFLSDECIASNDWEPRWNFQITSVVENPLLLRLCGESRAFALKKGHHVFFNIEYKEPGMWWGPEDVLLFNEEWLNKVHLNSLKDLSGLEHVQHIALDLEQSRYTAFVLGVPETLITASETGWLLADLVCLAFPKWPFAAMDNIDLARVGELRLLKFLDGQQQWTVMEAWHFNP</sequence>